<sequence>MKSKRYCPYPVIHYNGNSLATTSAVNLRPAAVSSSENYLHSGATLPSTSYYYYLADPNSSSSMPYASPGKSAQP</sequence>
<reference evidence="1 2" key="1">
    <citation type="submission" date="2024-03" db="EMBL/GenBank/DDBJ databases">
        <title>Adaptation during the transition from Ophiocordyceps entomopathogen to insect associate is accompanied by gene loss and intensified selection.</title>
        <authorList>
            <person name="Ward C.M."/>
            <person name="Onetto C.A."/>
            <person name="Borneman A.R."/>
        </authorList>
    </citation>
    <scope>NUCLEOTIDE SEQUENCE [LARGE SCALE GENOMIC DNA]</scope>
    <source>
        <strain evidence="1">AWRI1</strain>
        <tissue evidence="1">Single Adult Female</tissue>
    </source>
</reference>
<evidence type="ECO:0000313" key="1">
    <source>
        <dbReference type="EMBL" id="KAK7591161.1"/>
    </source>
</evidence>
<dbReference type="Proteomes" id="UP001367676">
    <property type="component" value="Unassembled WGS sequence"/>
</dbReference>
<comment type="caution">
    <text evidence="1">The sequence shown here is derived from an EMBL/GenBank/DDBJ whole genome shotgun (WGS) entry which is preliminary data.</text>
</comment>
<dbReference type="EMBL" id="JBBCAQ010000022">
    <property type="protein sequence ID" value="KAK7591161.1"/>
    <property type="molecule type" value="Genomic_DNA"/>
</dbReference>
<keyword evidence="2" id="KW-1185">Reference proteome</keyword>
<dbReference type="AlphaFoldDB" id="A0AAN9TJ32"/>
<proteinExistence type="predicted"/>
<gene>
    <name evidence="1" type="ORF">V9T40_002774</name>
</gene>
<evidence type="ECO:0000313" key="2">
    <source>
        <dbReference type="Proteomes" id="UP001367676"/>
    </source>
</evidence>
<organism evidence="1 2">
    <name type="scientific">Parthenolecanium corni</name>
    <dbReference type="NCBI Taxonomy" id="536013"/>
    <lineage>
        <taxon>Eukaryota</taxon>
        <taxon>Metazoa</taxon>
        <taxon>Ecdysozoa</taxon>
        <taxon>Arthropoda</taxon>
        <taxon>Hexapoda</taxon>
        <taxon>Insecta</taxon>
        <taxon>Pterygota</taxon>
        <taxon>Neoptera</taxon>
        <taxon>Paraneoptera</taxon>
        <taxon>Hemiptera</taxon>
        <taxon>Sternorrhyncha</taxon>
        <taxon>Coccoidea</taxon>
        <taxon>Coccidae</taxon>
        <taxon>Parthenolecanium</taxon>
    </lineage>
</organism>
<protein>
    <submittedName>
        <fullName evidence="1">Uncharacterized protein</fullName>
    </submittedName>
</protein>
<accession>A0AAN9TJ32</accession>
<name>A0AAN9TJ32_9HEMI</name>